<evidence type="ECO:0000256" key="2">
    <source>
        <dbReference type="ARBA" id="ARBA00022801"/>
    </source>
</evidence>
<dbReference type="RefSeq" id="WP_368652804.1">
    <property type="nucleotide sequence ID" value="NZ_CP162599.1"/>
</dbReference>
<name>A0AB39HQL0_9BACI</name>
<reference evidence="4" key="1">
    <citation type="submission" date="2024-07" db="EMBL/GenBank/DDBJ databases">
        <title>Halotolerant mesophilic bacterium Ornithinibacillus sp. 4-3, sp. nov., isolated from soil.</title>
        <authorList>
            <person name="Sidarenka A.V."/>
            <person name="Guliayeva D.E."/>
            <person name="Leanovich S.I."/>
            <person name="Hileuskaya K.S."/>
            <person name="Akhremchuk A.E."/>
            <person name="Sikolenko M.A."/>
            <person name="Valentovich L.N."/>
        </authorList>
    </citation>
    <scope>NUCLEOTIDE SEQUENCE</scope>
    <source>
        <strain evidence="4">4-3</strain>
    </source>
</reference>
<dbReference type="PANTHER" id="PTHR43808">
    <property type="entry name" value="ACETYLORNITHINE DEACETYLASE"/>
    <property type="match status" value="1"/>
</dbReference>
<dbReference type="GO" id="GO:0046872">
    <property type="term" value="F:metal ion binding"/>
    <property type="evidence" value="ECO:0007669"/>
    <property type="project" value="UniProtKB-KW"/>
</dbReference>
<dbReference type="SUPFAM" id="SSF55031">
    <property type="entry name" value="Bacterial exopeptidase dimerisation domain"/>
    <property type="match status" value="1"/>
</dbReference>
<gene>
    <name evidence="4" type="ORF">AB4Y30_13845</name>
</gene>
<dbReference type="InterPro" id="IPR011650">
    <property type="entry name" value="Peptidase_M20_dimer"/>
</dbReference>
<evidence type="ECO:0000313" key="4">
    <source>
        <dbReference type="EMBL" id="XDK32083.1"/>
    </source>
</evidence>
<proteinExistence type="predicted"/>
<protein>
    <submittedName>
        <fullName evidence="4">M20 family metallopeptidase</fullName>
    </submittedName>
</protein>
<evidence type="ECO:0000256" key="1">
    <source>
        <dbReference type="ARBA" id="ARBA00022723"/>
    </source>
</evidence>
<dbReference type="GO" id="GO:0016787">
    <property type="term" value="F:hydrolase activity"/>
    <property type="evidence" value="ECO:0007669"/>
    <property type="project" value="UniProtKB-KW"/>
</dbReference>
<keyword evidence="1" id="KW-0479">Metal-binding</keyword>
<dbReference type="Gene3D" id="3.40.630.10">
    <property type="entry name" value="Zn peptidases"/>
    <property type="match status" value="2"/>
</dbReference>
<dbReference type="InterPro" id="IPR050072">
    <property type="entry name" value="Peptidase_M20A"/>
</dbReference>
<sequence length="397" mass="44123">MITPEQISNIVNENKEEAIRCLTEIVQVPSVTGNEELVSKVFTKWIESIGLTVGNYPSAPGRPNLLAEWFGSEKGPRFIFNGHMDVFPPTEGDPGPYGPWAAKIVDGYMYGRGTSDMKGGDCAALMAVKFLHQLGFDPKGSILLSYLSDEENGGWLGAKYLVEKGMLNGDFGICMEPTQGKLLNVHWGILRLRCTYKAMAHHAGSPHPSTDALQKAVTAINRFYELDKQLQQTVMDHNESPCLSITTIEAGSSPNVQPAQAVFTIDRRICPGEKFEDVYKQIINIFEELKAEDPEYDYQIELLSDRPTLEIPEDDPFIQICQKSYEQIMGKPLELYRRSGGSDAATIRQAHGISIPNWGAATDIDEWGAGSPKERINLSDYLNSIKYYMMTVVNALS</sequence>
<dbReference type="AlphaFoldDB" id="A0AB39HQL0"/>
<accession>A0AB39HQL0</accession>
<dbReference type="Gene3D" id="3.30.70.360">
    <property type="match status" value="1"/>
</dbReference>
<feature type="domain" description="Peptidase M20 dimerisation" evidence="3">
    <location>
        <begin position="187"/>
        <end position="293"/>
    </location>
</feature>
<evidence type="ECO:0000259" key="3">
    <source>
        <dbReference type="Pfam" id="PF07687"/>
    </source>
</evidence>
<dbReference type="Pfam" id="PF01546">
    <property type="entry name" value="Peptidase_M20"/>
    <property type="match status" value="1"/>
</dbReference>
<organism evidence="4">
    <name type="scientific">Ornithinibacillus sp. 4-3</name>
    <dbReference type="NCBI Taxonomy" id="3231488"/>
    <lineage>
        <taxon>Bacteria</taxon>
        <taxon>Bacillati</taxon>
        <taxon>Bacillota</taxon>
        <taxon>Bacilli</taxon>
        <taxon>Bacillales</taxon>
        <taxon>Bacillaceae</taxon>
        <taxon>Ornithinibacillus</taxon>
    </lineage>
</organism>
<dbReference type="InterPro" id="IPR036264">
    <property type="entry name" value="Bact_exopeptidase_dim_dom"/>
</dbReference>
<dbReference type="InterPro" id="IPR002933">
    <property type="entry name" value="Peptidase_M20"/>
</dbReference>
<dbReference type="Pfam" id="PF07687">
    <property type="entry name" value="M20_dimer"/>
    <property type="match status" value="1"/>
</dbReference>
<dbReference type="SUPFAM" id="SSF53187">
    <property type="entry name" value="Zn-dependent exopeptidases"/>
    <property type="match status" value="1"/>
</dbReference>
<keyword evidence="2" id="KW-0378">Hydrolase</keyword>
<dbReference type="EMBL" id="CP162599">
    <property type="protein sequence ID" value="XDK32083.1"/>
    <property type="molecule type" value="Genomic_DNA"/>
</dbReference>